<keyword evidence="8" id="KW-0539">Nucleus</keyword>
<dbReference type="Gene3D" id="3.30.160.60">
    <property type="entry name" value="Classic Zinc Finger"/>
    <property type="match status" value="2"/>
</dbReference>
<dbReference type="Proteomes" id="UP000726737">
    <property type="component" value="Unassembled WGS sequence"/>
</dbReference>
<keyword evidence="4 9" id="KW-0863">Zinc-finger</keyword>
<evidence type="ECO:0000313" key="12">
    <source>
        <dbReference type="EMBL" id="KAG0254695.1"/>
    </source>
</evidence>
<keyword evidence="13" id="KW-1185">Reference proteome</keyword>
<keyword evidence="3" id="KW-0677">Repeat</keyword>
<comment type="subcellular location">
    <subcellularLocation>
        <location evidence="1">Nucleus</location>
    </subcellularLocation>
</comment>
<dbReference type="GO" id="GO:0000978">
    <property type="term" value="F:RNA polymerase II cis-regulatory region sequence-specific DNA binding"/>
    <property type="evidence" value="ECO:0007669"/>
    <property type="project" value="TreeGrafter"/>
</dbReference>
<gene>
    <name evidence="12" type="ORF">BG011_005560</name>
</gene>
<dbReference type="SMART" id="SM00355">
    <property type="entry name" value="ZnF_C2H2"/>
    <property type="match status" value="2"/>
</dbReference>
<evidence type="ECO:0000256" key="7">
    <source>
        <dbReference type="ARBA" id="ARBA00023163"/>
    </source>
</evidence>
<reference evidence="12" key="1">
    <citation type="journal article" date="2020" name="Fungal Divers.">
        <title>Resolving the Mortierellaceae phylogeny through synthesis of multi-gene phylogenetics and phylogenomics.</title>
        <authorList>
            <person name="Vandepol N."/>
            <person name="Liber J."/>
            <person name="Desiro A."/>
            <person name="Na H."/>
            <person name="Kennedy M."/>
            <person name="Barry K."/>
            <person name="Grigoriev I.V."/>
            <person name="Miller A.N."/>
            <person name="O'Donnell K."/>
            <person name="Stajich J.E."/>
            <person name="Bonito G."/>
        </authorList>
    </citation>
    <scope>NUCLEOTIDE SEQUENCE</scope>
    <source>
        <strain evidence="12">KOD948</strain>
    </source>
</reference>
<dbReference type="SUPFAM" id="SSF57667">
    <property type="entry name" value="beta-beta-alpha zinc fingers"/>
    <property type="match status" value="1"/>
</dbReference>
<keyword evidence="7" id="KW-0804">Transcription</keyword>
<dbReference type="PANTHER" id="PTHR47428:SF1">
    <property type="entry name" value="REGULATORY PROTEIN MIG1-RELATED"/>
    <property type="match status" value="1"/>
</dbReference>
<dbReference type="PANTHER" id="PTHR47428">
    <property type="entry name" value="REGULATORY PROTEIN MIG1-RELATED"/>
    <property type="match status" value="1"/>
</dbReference>
<feature type="domain" description="C2H2-type" evidence="11">
    <location>
        <begin position="143"/>
        <end position="172"/>
    </location>
</feature>
<feature type="region of interest" description="Disordered" evidence="10">
    <location>
        <begin position="230"/>
        <end position="249"/>
    </location>
</feature>
<feature type="domain" description="C2H2-type" evidence="11">
    <location>
        <begin position="173"/>
        <end position="202"/>
    </location>
</feature>
<comment type="caution">
    <text evidence="12">The sequence shown here is derived from an EMBL/GenBank/DDBJ whole genome shotgun (WGS) entry which is preliminary data.</text>
</comment>
<keyword evidence="5" id="KW-0862">Zinc</keyword>
<dbReference type="Pfam" id="PF00096">
    <property type="entry name" value="zf-C2H2"/>
    <property type="match status" value="2"/>
</dbReference>
<evidence type="ECO:0000256" key="2">
    <source>
        <dbReference type="ARBA" id="ARBA00022723"/>
    </source>
</evidence>
<evidence type="ECO:0000313" key="13">
    <source>
        <dbReference type="Proteomes" id="UP000726737"/>
    </source>
</evidence>
<name>A0A9P6U0Q6_9FUNG</name>
<evidence type="ECO:0000256" key="1">
    <source>
        <dbReference type="ARBA" id="ARBA00004123"/>
    </source>
</evidence>
<dbReference type="FunFam" id="3.30.160.60:FF:000125">
    <property type="entry name" value="Putative zinc finger protein 143"/>
    <property type="match status" value="1"/>
</dbReference>
<evidence type="ECO:0000256" key="3">
    <source>
        <dbReference type="ARBA" id="ARBA00022737"/>
    </source>
</evidence>
<dbReference type="FunFam" id="3.30.160.60:FF:000072">
    <property type="entry name" value="zinc finger protein 143 isoform X1"/>
    <property type="match status" value="1"/>
</dbReference>
<dbReference type="InterPro" id="IPR013087">
    <property type="entry name" value="Znf_C2H2_type"/>
</dbReference>
<evidence type="ECO:0000256" key="8">
    <source>
        <dbReference type="ARBA" id="ARBA00023242"/>
    </source>
</evidence>
<accession>A0A9P6U0Q6</accession>
<organism evidence="12 13">
    <name type="scientific">Mortierella polycephala</name>
    <dbReference type="NCBI Taxonomy" id="41804"/>
    <lineage>
        <taxon>Eukaryota</taxon>
        <taxon>Fungi</taxon>
        <taxon>Fungi incertae sedis</taxon>
        <taxon>Mucoromycota</taxon>
        <taxon>Mortierellomycotina</taxon>
        <taxon>Mortierellomycetes</taxon>
        <taxon>Mortierellales</taxon>
        <taxon>Mortierellaceae</taxon>
        <taxon>Mortierella</taxon>
    </lineage>
</organism>
<keyword evidence="6" id="KW-0805">Transcription regulation</keyword>
<protein>
    <recommendedName>
        <fullName evidence="11">C2H2-type domain-containing protein</fullName>
    </recommendedName>
</protein>
<keyword evidence="2" id="KW-0479">Metal-binding</keyword>
<sequence>MGVPSINVPTSNYGLDSGVANAMNASLVTTEPLAITVMPSYSHRSPFPGLPTPKDTVPCMAAHQFTNLYISNHTGASHSEYHEQGIMANATIMTEASNVQENSVDNNGLIDTSISPAPVTAQFTSADATSPIAIADSPQKRPHFCSWPNCHKAFTRSAHLTRHTRSHGGEKPYACLYVGCGKQFSRSDVLKEHIRTHDVNKVRKRKARMPIELIKDVAAKKPNLTITAASTAAAGPDMSSALPARQHPN</sequence>
<dbReference type="GO" id="GO:0000433">
    <property type="term" value="P:carbon catabolite repression of transcription from RNA polymerase II promoter by glucose"/>
    <property type="evidence" value="ECO:0007669"/>
    <property type="project" value="TreeGrafter"/>
</dbReference>
<proteinExistence type="predicted"/>
<evidence type="ECO:0000259" key="11">
    <source>
        <dbReference type="PROSITE" id="PS50157"/>
    </source>
</evidence>
<dbReference type="InterPro" id="IPR051007">
    <property type="entry name" value="creA/MIG_C2H2-ZnF"/>
</dbReference>
<dbReference type="GO" id="GO:0005737">
    <property type="term" value="C:cytoplasm"/>
    <property type="evidence" value="ECO:0007669"/>
    <property type="project" value="TreeGrafter"/>
</dbReference>
<dbReference type="GO" id="GO:0008270">
    <property type="term" value="F:zinc ion binding"/>
    <property type="evidence" value="ECO:0007669"/>
    <property type="project" value="UniProtKB-KW"/>
</dbReference>
<dbReference type="GO" id="GO:0005634">
    <property type="term" value="C:nucleus"/>
    <property type="evidence" value="ECO:0007669"/>
    <property type="project" value="UniProtKB-SubCell"/>
</dbReference>
<dbReference type="AlphaFoldDB" id="A0A9P6U0Q6"/>
<evidence type="ECO:0000256" key="4">
    <source>
        <dbReference type="ARBA" id="ARBA00022771"/>
    </source>
</evidence>
<dbReference type="PROSITE" id="PS50157">
    <property type="entry name" value="ZINC_FINGER_C2H2_2"/>
    <property type="match status" value="2"/>
</dbReference>
<evidence type="ECO:0000256" key="10">
    <source>
        <dbReference type="SAM" id="MobiDB-lite"/>
    </source>
</evidence>
<dbReference type="InterPro" id="IPR036236">
    <property type="entry name" value="Znf_C2H2_sf"/>
</dbReference>
<evidence type="ECO:0000256" key="5">
    <source>
        <dbReference type="ARBA" id="ARBA00022833"/>
    </source>
</evidence>
<dbReference type="GO" id="GO:0000981">
    <property type="term" value="F:DNA-binding transcription factor activity, RNA polymerase II-specific"/>
    <property type="evidence" value="ECO:0007669"/>
    <property type="project" value="UniProtKB-ARBA"/>
</dbReference>
<dbReference type="PROSITE" id="PS00028">
    <property type="entry name" value="ZINC_FINGER_C2H2_1"/>
    <property type="match status" value="2"/>
</dbReference>
<dbReference type="OrthoDB" id="6365676at2759"/>
<dbReference type="EMBL" id="JAAAJA010000388">
    <property type="protein sequence ID" value="KAG0254695.1"/>
    <property type="molecule type" value="Genomic_DNA"/>
</dbReference>
<evidence type="ECO:0000256" key="6">
    <source>
        <dbReference type="ARBA" id="ARBA00023015"/>
    </source>
</evidence>
<evidence type="ECO:0000256" key="9">
    <source>
        <dbReference type="PROSITE-ProRule" id="PRU00042"/>
    </source>
</evidence>